<accession>A0A9P6VHN5</accession>
<dbReference type="InterPro" id="IPR012098">
    <property type="entry name" value="SND3_fun"/>
</dbReference>
<dbReference type="EMBL" id="VNKQ01000011">
    <property type="protein sequence ID" value="KAG0647890.1"/>
    <property type="molecule type" value="Genomic_DNA"/>
</dbReference>
<evidence type="ECO:0000313" key="4">
    <source>
        <dbReference type="Proteomes" id="UP000785200"/>
    </source>
</evidence>
<keyword evidence="4" id="KW-1185">Reference proteome</keyword>
<feature type="transmembrane region" description="Helical" evidence="2">
    <location>
        <begin position="33"/>
        <end position="52"/>
    </location>
</feature>
<dbReference type="AlphaFoldDB" id="A0A9P6VHN5"/>
<evidence type="ECO:0000256" key="1">
    <source>
        <dbReference type="SAM" id="MobiDB-lite"/>
    </source>
</evidence>
<proteinExistence type="predicted"/>
<organism evidence="3 4">
    <name type="scientific">Hyphodiscus hymeniophilus</name>
    <dbReference type="NCBI Taxonomy" id="353542"/>
    <lineage>
        <taxon>Eukaryota</taxon>
        <taxon>Fungi</taxon>
        <taxon>Dikarya</taxon>
        <taxon>Ascomycota</taxon>
        <taxon>Pezizomycotina</taxon>
        <taxon>Leotiomycetes</taxon>
        <taxon>Helotiales</taxon>
        <taxon>Hyphodiscaceae</taxon>
        <taxon>Hyphodiscus</taxon>
    </lineage>
</organism>
<gene>
    <name evidence="3" type="ORF">D0Z07_6072</name>
</gene>
<dbReference type="Proteomes" id="UP000785200">
    <property type="component" value="Unassembled WGS sequence"/>
</dbReference>
<dbReference type="PANTHER" id="PTHR28112">
    <property type="entry name" value="SRP-INDEPENDENT TARGETING PROTEIN 3"/>
    <property type="match status" value="1"/>
</dbReference>
<dbReference type="PANTHER" id="PTHR28112:SF1">
    <property type="entry name" value="SRP-INDEPENDENT TARGETING PROTEIN 3"/>
    <property type="match status" value="1"/>
</dbReference>
<sequence>MAISPQITNLVIILGMMQVSKKIPFDDPNVLNIVRVVYVLSNVIIASVYAFVHFKINSKKDMTTLKYVEQPTMGSAEEPKLVTTTVHKYDVDQMKALYKAQMMGVGMMAVMHIYFKYTNPLLIQSIIPLKGAFEGNEVKIHLFGQPAIGELKRPFKAAAGLMSGLTGGAAPTQDKKSLEAAEKAGRGGVKDE</sequence>
<evidence type="ECO:0000313" key="3">
    <source>
        <dbReference type="EMBL" id="KAG0647890.1"/>
    </source>
</evidence>
<keyword evidence="2" id="KW-1133">Transmembrane helix</keyword>
<dbReference type="GO" id="GO:0045047">
    <property type="term" value="P:protein targeting to ER"/>
    <property type="evidence" value="ECO:0007669"/>
    <property type="project" value="InterPro"/>
</dbReference>
<keyword evidence="2" id="KW-0472">Membrane</keyword>
<protein>
    <submittedName>
        <fullName evidence="3">Phosphate metabolism PHO88</fullName>
    </submittedName>
</protein>
<dbReference type="GO" id="GO:0005739">
    <property type="term" value="C:mitochondrion"/>
    <property type="evidence" value="ECO:0007669"/>
    <property type="project" value="TreeGrafter"/>
</dbReference>
<evidence type="ECO:0000256" key="2">
    <source>
        <dbReference type="SAM" id="Phobius"/>
    </source>
</evidence>
<reference evidence="3" key="1">
    <citation type="submission" date="2019-07" db="EMBL/GenBank/DDBJ databases">
        <title>Hyphodiscus hymeniophilus genome sequencing and assembly.</title>
        <authorList>
            <person name="Kramer G."/>
            <person name="Nodwell J."/>
        </authorList>
    </citation>
    <scope>NUCLEOTIDE SEQUENCE</scope>
    <source>
        <strain evidence="3">ATCC 34498</strain>
    </source>
</reference>
<feature type="compositionally biased region" description="Basic and acidic residues" evidence="1">
    <location>
        <begin position="173"/>
        <end position="192"/>
    </location>
</feature>
<dbReference type="PIRSF" id="PIRSF008756">
    <property type="entry name" value="P_tr_PHO88"/>
    <property type="match status" value="1"/>
</dbReference>
<keyword evidence="2" id="KW-0812">Transmembrane</keyword>
<name>A0A9P6VHN5_9HELO</name>
<dbReference type="GO" id="GO:0005783">
    <property type="term" value="C:endoplasmic reticulum"/>
    <property type="evidence" value="ECO:0007669"/>
    <property type="project" value="InterPro"/>
</dbReference>
<dbReference type="OrthoDB" id="18139at2759"/>
<dbReference type="Pfam" id="PF10032">
    <property type="entry name" value="Pho88"/>
    <property type="match status" value="1"/>
</dbReference>
<feature type="region of interest" description="Disordered" evidence="1">
    <location>
        <begin position="167"/>
        <end position="192"/>
    </location>
</feature>
<comment type="caution">
    <text evidence="3">The sequence shown here is derived from an EMBL/GenBank/DDBJ whole genome shotgun (WGS) entry which is preliminary data.</text>
</comment>